<dbReference type="AlphaFoldDB" id="G4VJV3"/>
<dbReference type="RefSeq" id="XP_018652308.1">
    <property type="nucleotide sequence ID" value="XM_018797247.1"/>
</dbReference>
<evidence type="ECO:0000313" key="2">
    <source>
        <dbReference type="WBParaSite" id="Smp_175440.1"/>
    </source>
</evidence>
<reference evidence="1" key="1">
    <citation type="journal article" date="2012" name="PLoS Negl. Trop. Dis.">
        <title>A systematically improved high quality genome and transcriptome of the human blood fluke Schistosoma mansoni.</title>
        <authorList>
            <person name="Protasio A.V."/>
            <person name="Tsai I.J."/>
            <person name="Babbage A."/>
            <person name="Nichol S."/>
            <person name="Hunt M."/>
            <person name="Aslett M.A."/>
            <person name="De Silva N."/>
            <person name="Velarde G.S."/>
            <person name="Anderson T.J."/>
            <person name="Clark R.C."/>
            <person name="Davidson C."/>
            <person name="Dillon G.P."/>
            <person name="Holroyd N.E."/>
            <person name="LoVerde P.T."/>
            <person name="Lloyd C."/>
            <person name="McQuillan J."/>
            <person name="Oliveira G."/>
            <person name="Otto T.D."/>
            <person name="Parker-Manuel S.J."/>
            <person name="Quail M.A."/>
            <person name="Wilson R.A."/>
            <person name="Zerlotini A."/>
            <person name="Dunne D.W."/>
            <person name="Berriman M."/>
        </authorList>
    </citation>
    <scope>NUCLEOTIDE SEQUENCE [LARGE SCALE GENOMIC DNA]</scope>
    <source>
        <strain evidence="1">Puerto Rican</strain>
    </source>
</reference>
<evidence type="ECO:0000313" key="1">
    <source>
        <dbReference type="Proteomes" id="UP000008854"/>
    </source>
</evidence>
<dbReference type="Proteomes" id="UP000008854">
    <property type="component" value="Unassembled WGS sequence"/>
</dbReference>
<proteinExistence type="predicted"/>
<dbReference type="KEGG" id="smm:Smp_175440"/>
<dbReference type="CTD" id="8344590"/>
<accession>G4VJV3</accession>
<protein>
    <submittedName>
        <fullName evidence="2">Transposase</fullName>
    </submittedName>
</protein>
<sequence length="52" mass="5909">MTYVTSQALLFHLDYLHQFGKTIAAIAVIEKRVQDIVTERRSYGILLPATCL</sequence>
<dbReference type="HOGENOM" id="CLU_3089777_0_0_1"/>
<dbReference type="WBParaSite" id="Smp_175440.1">
    <property type="protein sequence ID" value="Smp_175440.1"/>
    <property type="gene ID" value="Smp_175440"/>
</dbReference>
<keyword evidence="1" id="KW-1185">Reference proteome</keyword>
<organism evidence="1 2">
    <name type="scientific">Schistosoma mansoni</name>
    <name type="common">Blood fluke</name>
    <dbReference type="NCBI Taxonomy" id="6183"/>
    <lineage>
        <taxon>Eukaryota</taxon>
        <taxon>Metazoa</taxon>
        <taxon>Spiralia</taxon>
        <taxon>Lophotrochozoa</taxon>
        <taxon>Platyhelminthes</taxon>
        <taxon>Trematoda</taxon>
        <taxon>Digenea</taxon>
        <taxon>Strigeidida</taxon>
        <taxon>Schistosomatoidea</taxon>
        <taxon>Schistosomatidae</taxon>
        <taxon>Schistosoma</taxon>
    </lineage>
</organism>
<name>G4VJV3_SCHMA</name>
<reference evidence="2" key="2">
    <citation type="submission" date="2018-12" db="UniProtKB">
        <authorList>
            <consortium name="WormBaseParasite"/>
        </authorList>
    </citation>
    <scope>IDENTIFICATION</scope>
    <source>
        <strain evidence="2">Puerto Rican</strain>
    </source>
</reference>
<dbReference type="GeneID" id="8344590"/>
<dbReference type="InParanoid" id="G4VJV3"/>